<organism evidence="2 3">
    <name type="scientific">Roseivirga seohaensis subsp. aquiponti</name>
    <dbReference type="NCBI Taxonomy" id="1566026"/>
    <lineage>
        <taxon>Bacteria</taxon>
        <taxon>Pseudomonadati</taxon>
        <taxon>Bacteroidota</taxon>
        <taxon>Cytophagia</taxon>
        <taxon>Cytophagales</taxon>
        <taxon>Roseivirgaceae</taxon>
        <taxon>Roseivirga</taxon>
    </lineage>
</organism>
<keyword evidence="1" id="KW-1133">Transmembrane helix</keyword>
<keyword evidence="1" id="KW-0472">Membrane</keyword>
<dbReference type="Proteomes" id="UP000036908">
    <property type="component" value="Unassembled WGS sequence"/>
</dbReference>
<name>A0A0L8AL15_9BACT</name>
<keyword evidence="3" id="KW-1185">Reference proteome</keyword>
<dbReference type="RefSeq" id="WP_053223069.1">
    <property type="nucleotide sequence ID" value="NZ_JSVA01000008.1"/>
</dbReference>
<gene>
    <name evidence="2" type="ORF">OB69_07400</name>
</gene>
<evidence type="ECO:0008006" key="4">
    <source>
        <dbReference type="Google" id="ProtNLM"/>
    </source>
</evidence>
<comment type="caution">
    <text evidence="2">The sequence shown here is derived from an EMBL/GenBank/DDBJ whole genome shotgun (WGS) entry which is preliminary data.</text>
</comment>
<dbReference type="EMBL" id="JSVA01000008">
    <property type="protein sequence ID" value="KOF03143.1"/>
    <property type="molecule type" value="Genomic_DNA"/>
</dbReference>
<feature type="transmembrane region" description="Helical" evidence="1">
    <location>
        <begin position="586"/>
        <end position="607"/>
    </location>
</feature>
<dbReference type="SUPFAM" id="SSF51126">
    <property type="entry name" value="Pectin lyase-like"/>
    <property type="match status" value="1"/>
</dbReference>
<dbReference type="OrthoDB" id="840832at2"/>
<dbReference type="AlphaFoldDB" id="A0A0L8AL15"/>
<protein>
    <recommendedName>
        <fullName evidence="4">Potassium channel domain-containing protein</fullName>
    </recommendedName>
</protein>
<accession>A0A0L8AL15</accession>
<feature type="transmembrane region" description="Helical" evidence="1">
    <location>
        <begin position="416"/>
        <end position="434"/>
    </location>
</feature>
<evidence type="ECO:0000256" key="1">
    <source>
        <dbReference type="SAM" id="Phobius"/>
    </source>
</evidence>
<evidence type="ECO:0000313" key="3">
    <source>
        <dbReference type="Proteomes" id="UP000036908"/>
    </source>
</evidence>
<dbReference type="Gene3D" id="2.160.20.10">
    <property type="entry name" value="Single-stranded right-handed beta-helix, Pectin lyase-like"/>
    <property type="match status" value="1"/>
</dbReference>
<keyword evidence="1" id="KW-0812">Transmembrane</keyword>
<feature type="transmembrane region" description="Helical" evidence="1">
    <location>
        <begin position="543"/>
        <end position="566"/>
    </location>
</feature>
<dbReference type="InterPro" id="IPR011050">
    <property type="entry name" value="Pectin_lyase_fold/virulence"/>
</dbReference>
<dbReference type="InterPro" id="IPR012334">
    <property type="entry name" value="Pectin_lyas_fold"/>
</dbReference>
<reference evidence="3" key="1">
    <citation type="submission" date="2014-11" db="EMBL/GenBank/DDBJ databases">
        <title>Genome sequencing of Roseivirga sp. D-25.</title>
        <authorList>
            <person name="Selvaratnam C."/>
            <person name="Thevarajoo S."/>
            <person name="Goh K.M."/>
            <person name="Eee R."/>
            <person name="Chan K.-G."/>
            <person name="Chong C.S."/>
        </authorList>
    </citation>
    <scope>NUCLEOTIDE SEQUENCE [LARGE SCALE GENOMIC DNA]</scope>
    <source>
        <strain evidence="3">D-25</strain>
    </source>
</reference>
<sequence length="612" mass="70594">MQAPSRYRSIFLLILFLSASQYLFSQTNEFKNYTYSEFFEMIENSSDSVFRLENAIIKYAQGIDNRFSYTSFPGSSVNTFDNSDSIYVNKDLQLTNVHFDAPDRRQPSALHHIQFNKNVMLRNTSSVHFMNCTFEGRLTIMSTESMAKTIELLDRNSRAINLALTVTNSKLKKSVNMDLGTTDEKMRSRIRFENSEIWGSKEGRGSRFNGISVVSVTVKNCTFYDQGRVTITGNLTDQVDISGNNFGDWIAEIKVLGSMELNTSILEENTFNNHVLLDFDDLTTSSTFEWSQWGNQLISSQGYNDYFNTLSDSVKMSSFISFEANNSILTNYKNDIVQFGKSYKQEVKLRGKLLDLYKAQHDLEDVNTVYIGIKNMETERLAYLYSQDPSFNTFFKWKVNQFLKVFSDYGTEPSKAIVFSVNVVILFALVYLFFPNSWDEQGKHRILHRFDFFQKYLRSKEGMNDIYLVEKKKELSEYEAFKKRIEDGKLELPRFFIAWSKPVYNMAMISTKLTSRVLKNTDILSGEWHTLNPSQKRWKNIQIGTYLVIGVGFDLSIRVLNALMLSINAFTTLGFGEIPIKGLPRYLAIIEGFIGWFMLTIFSVSLISQLLN</sequence>
<evidence type="ECO:0000313" key="2">
    <source>
        <dbReference type="EMBL" id="KOF03143.1"/>
    </source>
</evidence>
<proteinExistence type="predicted"/>
<dbReference type="PATRIC" id="fig|1566026.4.peg.3311"/>